<proteinExistence type="predicted"/>
<feature type="transmembrane region" description="Helical" evidence="1">
    <location>
        <begin position="135"/>
        <end position="156"/>
    </location>
</feature>
<evidence type="ECO:0000256" key="1">
    <source>
        <dbReference type="SAM" id="Phobius"/>
    </source>
</evidence>
<accession>A0ABQ9Z646</accession>
<reference evidence="2 3" key="1">
    <citation type="journal article" date="2023" name="Nucleic Acids Res.">
        <title>The hologenome of Daphnia magna reveals possible DNA methylation and microbiome-mediated evolution of the host genome.</title>
        <authorList>
            <person name="Chaturvedi A."/>
            <person name="Li X."/>
            <person name="Dhandapani V."/>
            <person name="Marshall H."/>
            <person name="Kissane S."/>
            <person name="Cuenca-Cambronero M."/>
            <person name="Asole G."/>
            <person name="Calvet F."/>
            <person name="Ruiz-Romero M."/>
            <person name="Marangio P."/>
            <person name="Guigo R."/>
            <person name="Rago D."/>
            <person name="Mirbahai L."/>
            <person name="Eastwood N."/>
            <person name="Colbourne J.K."/>
            <person name="Zhou J."/>
            <person name="Mallon E."/>
            <person name="Orsini L."/>
        </authorList>
    </citation>
    <scope>NUCLEOTIDE SEQUENCE [LARGE SCALE GENOMIC DNA]</scope>
    <source>
        <strain evidence="2">LRV0_1</strain>
    </source>
</reference>
<keyword evidence="1" id="KW-0812">Transmembrane</keyword>
<keyword evidence="1" id="KW-1133">Transmembrane helix</keyword>
<dbReference type="EMBL" id="JAOYFB010000002">
    <property type="protein sequence ID" value="KAK4008374.1"/>
    <property type="molecule type" value="Genomic_DNA"/>
</dbReference>
<dbReference type="Proteomes" id="UP001234178">
    <property type="component" value="Unassembled WGS sequence"/>
</dbReference>
<evidence type="ECO:0000313" key="2">
    <source>
        <dbReference type="EMBL" id="KAK4008374.1"/>
    </source>
</evidence>
<evidence type="ECO:0000313" key="3">
    <source>
        <dbReference type="Proteomes" id="UP001234178"/>
    </source>
</evidence>
<keyword evidence="1" id="KW-0472">Membrane</keyword>
<keyword evidence="3" id="KW-1185">Reference proteome</keyword>
<comment type="caution">
    <text evidence="2">The sequence shown here is derived from an EMBL/GenBank/DDBJ whole genome shotgun (WGS) entry which is preliminary data.</text>
</comment>
<sequence length="166" mass="18604">MCRLSSRSFNAGHYDLSLLATLEELADTTTCCYGPTFTAYSVPNREARKGNILDNKNDVPLHPGPLKEVPNHHPSIVEGGVKGRDLSANYMSKLWPYPPLYKKQVQHSQWELLNQNPSAPSCNYMHISFIIHPTIDLVVASFYVCGLISVFIVLLTPDPVTHLRLE</sequence>
<organism evidence="2 3">
    <name type="scientific">Daphnia magna</name>
    <dbReference type="NCBI Taxonomy" id="35525"/>
    <lineage>
        <taxon>Eukaryota</taxon>
        <taxon>Metazoa</taxon>
        <taxon>Ecdysozoa</taxon>
        <taxon>Arthropoda</taxon>
        <taxon>Crustacea</taxon>
        <taxon>Branchiopoda</taxon>
        <taxon>Diplostraca</taxon>
        <taxon>Cladocera</taxon>
        <taxon>Anomopoda</taxon>
        <taxon>Daphniidae</taxon>
        <taxon>Daphnia</taxon>
    </lineage>
</organism>
<name>A0ABQ9Z646_9CRUS</name>
<gene>
    <name evidence="2" type="ORF">OUZ56_013516</name>
</gene>
<protein>
    <submittedName>
        <fullName evidence="2">Uncharacterized protein</fullName>
    </submittedName>
</protein>